<proteinExistence type="predicted"/>
<feature type="transmembrane region" description="Helical" evidence="1">
    <location>
        <begin position="52"/>
        <end position="78"/>
    </location>
</feature>
<dbReference type="OrthoDB" id="3261349at2759"/>
<protein>
    <recommendedName>
        <fullName evidence="2">DUF6533 domain-containing protein</fullName>
    </recommendedName>
</protein>
<keyword evidence="1" id="KW-0812">Transmembrane</keyword>
<evidence type="ECO:0000259" key="2">
    <source>
        <dbReference type="Pfam" id="PF20151"/>
    </source>
</evidence>
<dbReference type="InterPro" id="IPR045340">
    <property type="entry name" value="DUF6533"/>
</dbReference>
<dbReference type="AlphaFoldDB" id="A0A8H6XXV9"/>
<organism evidence="3 4">
    <name type="scientific">Mycena venus</name>
    <dbReference type="NCBI Taxonomy" id="2733690"/>
    <lineage>
        <taxon>Eukaryota</taxon>
        <taxon>Fungi</taxon>
        <taxon>Dikarya</taxon>
        <taxon>Basidiomycota</taxon>
        <taxon>Agaricomycotina</taxon>
        <taxon>Agaricomycetes</taxon>
        <taxon>Agaricomycetidae</taxon>
        <taxon>Agaricales</taxon>
        <taxon>Marasmiineae</taxon>
        <taxon>Mycenaceae</taxon>
        <taxon>Mycena</taxon>
    </lineage>
</organism>
<evidence type="ECO:0000256" key="1">
    <source>
        <dbReference type="SAM" id="Phobius"/>
    </source>
</evidence>
<dbReference type="Pfam" id="PF20151">
    <property type="entry name" value="DUF6533"/>
    <property type="match status" value="1"/>
</dbReference>
<feature type="transmembrane region" description="Helical" evidence="1">
    <location>
        <begin position="119"/>
        <end position="140"/>
    </location>
</feature>
<dbReference type="EMBL" id="JACAZI010000010">
    <property type="protein sequence ID" value="KAF7350298.1"/>
    <property type="molecule type" value="Genomic_DNA"/>
</dbReference>
<evidence type="ECO:0000313" key="3">
    <source>
        <dbReference type="EMBL" id="KAF7350298.1"/>
    </source>
</evidence>
<comment type="caution">
    <text evidence="3">The sequence shown here is derived from an EMBL/GenBank/DDBJ whole genome shotgun (WGS) entry which is preliminary data.</text>
</comment>
<feature type="transmembrane region" description="Helical" evidence="1">
    <location>
        <begin position="172"/>
        <end position="193"/>
    </location>
</feature>
<feature type="transmembrane region" description="Helical" evidence="1">
    <location>
        <begin position="20"/>
        <end position="40"/>
    </location>
</feature>
<keyword evidence="4" id="KW-1185">Reference proteome</keyword>
<keyword evidence="1" id="KW-1133">Transmembrane helix</keyword>
<sequence>MPTFLDSGLSASEIQVQLNFNAYISLASFCLLFHDFFLTIEREVSRYWGTRLTWVTFLFYFNRYGSIFGALPVIAEYFWTSSSPSKSKTYHQIAAIIAQIVVGTILVMRTYALYGQSRLVLTFMLSVAFGALAFGAWSLVSVKRMPTSLDDFYPFIGCAANLSTQMAHRFGYAWMGMLVFDGMILILTVWKAFQAAGIRLAAREATGQCQGGLVPTLVRDGTLYFLVMALANSMNIASFMLLGPYIRGVGTTMTNVLSSIMITRFMLNLRDPKLIASVAAYSTMESTSIHDMRITTVEPYYGTGVSWADEYDSRWLSYSNVEVPLKNLSPVYTLPGLRR</sequence>
<keyword evidence="1" id="KW-0472">Membrane</keyword>
<gene>
    <name evidence="3" type="ORF">MVEN_01333800</name>
</gene>
<name>A0A8H6XXV9_9AGAR</name>
<reference evidence="3" key="1">
    <citation type="submission" date="2020-05" db="EMBL/GenBank/DDBJ databases">
        <title>Mycena genomes resolve the evolution of fungal bioluminescence.</title>
        <authorList>
            <person name="Tsai I.J."/>
        </authorList>
    </citation>
    <scope>NUCLEOTIDE SEQUENCE</scope>
    <source>
        <strain evidence="3">CCC161011</strain>
    </source>
</reference>
<dbReference type="Proteomes" id="UP000620124">
    <property type="component" value="Unassembled WGS sequence"/>
</dbReference>
<feature type="transmembrane region" description="Helical" evidence="1">
    <location>
        <begin position="223"/>
        <end position="242"/>
    </location>
</feature>
<accession>A0A8H6XXV9</accession>
<feature type="domain" description="DUF6533" evidence="2">
    <location>
        <begin position="23"/>
        <end position="67"/>
    </location>
</feature>
<feature type="transmembrane region" description="Helical" evidence="1">
    <location>
        <begin position="90"/>
        <end position="107"/>
    </location>
</feature>
<evidence type="ECO:0000313" key="4">
    <source>
        <dbReference type="Proteomes" id="UP000620124"/>
    </source>
</evidence>